<evidence type="ECO:0000256" key="1">
    <source>
        <dbReference type="ARBA" id="ARBA00001966"/>
    </source>
</evidence>
<dbReference type="SUPFAM" id="SSF102114">
    <property type="entry name" value="Radical SAM enzymes"/>
    <property type="match status" value="1"/>
</dbReference>
<dbReference type="SFLD" id="SFLDG01091">
    <property type="entry name" value="uncharacterized_CHP01210-like"/>
    <property type="match status" value="1"/>
</dbReference>
<dbReference type="InterPro" id="IPR005911">
    <property type="entry name" value="YhcC-like"/>
</dbReference>
<keyword evidence="3" id="KW-0949">S-adenosyl-L-methionine</keyword>
<dbReference type="InterPro" id="IPR032432">
    <property type="entry name" value="Radical_SAM_C"/>
</dbReference>
<evidence type="ECO:0000256" key="5">
    <source>
        <dbReference type="ARBA" id="ARBA00023004"/>
    </source>
</evidence>
<keyword evidence="4" id="KW-0479">Metal-binding</keyword>
<dbReference type="InterPro" id="IPR039661">
    <property type="entry name" value="ELP3"/>
</dbReference>
<feature type="domain" description="Radical SAM core" evidence="7">
    <location>
        <begin position="18"/>
        <end position="265"/>
    </location>
</feature>
<dbReference type="Gene3D" id="3.80.30.20">
    <property type="entry name" value="tm_1862 like domain"/>
    <property type="match status" value="1"/>
</dbReference>
<dbReference type="Pfam" id="PF16199">
    <property type="entry name" value="Radical_SAM_C"/>
    <property type="match status" value="1"/>
</dbReference>
<dbReference type="InterPro" id="IPR006638">
    <property type="entry name" value="Elp3/MiaA/NifB-like_rSAM"/>
</dbReference>
<dbReference type="PROSITE" id="PS51918">
    <property type="entry name" value="RADICAL_SAM"/>
    <property type="match status" value="1"/>
</dbReference>
<evidence type="ECO:0000256" key="6">
    <source>
        <dbReference type="ARBA" id="ARBA00023014"/>
    </source>
</evidence>
<dbReference type="HOGENOM" id="CLU_060920_0_0_0"/>
<dbReference type="SMART" id="SM00729">
    <property type="entry name" value="Elp3"/>
    <property type="match status" value="1"/>
</dbReference>
<evidence type="ECO:0000256" key="2">
    <source>
        <dbReference type="ARBA" id="ARBA00022485"/>
    </source>
</evidence>
<dbReference type="GO" id="GO:0051539">
    <property type="term" value="F:4 iron, 4 sulfur cluster binding"/>
    <property type="evidence" value="ECO:0007669"/>
    <property type="project" value="UniProtKB-KW"/>
</dbReference>
<gene>
    <name evidence="8" type="ORF">U14_00191</name>
</gene>
<name>A0A0S6VW99_9BACT</name>
<dbReference type="SFLD" id="SFLDG01086">
    <property type="entry name" value="elongater_protein-like"/>
    <property type="match status" value="1"/>
</dbReference>
<keyword evidence="5" id="KW-0408">Iron</keyword>
<evidence type="ECO:0000256" key="4">
    <source>
        <dbReference type="ARBA" id="ARBA00022723"/>
    </source>
</evidence>
<dbReference type="InterPro" id="IPR007197">
    <property type="entry name" value="rSAM"/>
</dbReference>
<keyword evidence="9" id="KW-1185">Reference proteome</keyword>
<keyword evidence="2" id="KW-0004">4Fe-4S</keyword>
<dbReference type="Pfam" id="PF04055">
    <property type="entry name" value="Radical_SAM"/>
    <property type="match status" value="1"/>
</dbReference>
<dbReference type="GO" id="GO:0003824">
    <property type="term" value="F:catalytic activity"/>
    <property type="evidence" value="ECO:0007669"/>
    <property type="project" value="InterPro"/>
</dbReference>
<protein>
    <submittedName>
        <fullName evidence="8">Radical SAM domain iron-sulfur cluster-binding oxidoreductase, TIGR01212 family</fullName>
    </submittedName>
</protein>
<evidence type="ECO:0000259" key="7">
    <source>
        <dbReference type="PROSITE" id="PS51918"/>
    </source>
</evidence>
<sequence>MATAAKRYTTFNAHLRQLFGDRVYKVSVDAGFTCPNRDGAKGIGGCAYCYGNRTETSLIDIPTLQAFIRQGVVAVGRKYKASKFLIYFQSYSNTYAPVEQLAVLYRAALAEPGIVGMSIGTRPDCVADDVLDLLEELAQETYLWVEYGVQSVHDATLDRIKRGHSFAEFVNAVERTQQRRGINICAHVILGLPGETREQMLETARTLSRLGINGAKIHSAHIVKETEWERLYERGEYRPMELPEYVDTVCDFLEHLAPDIIVHRLIGDTLRIRYIAPAWCLDKNEALKAINAELERRDSWQGKLLER</sequence>
<evidence type="ECO:0000256" key="3">
    <source>
        <dbReference type="ARBA" id="ARBA00022691"/>
    </source>
</evidence>
<organism evidence="8">
    <name type="scientific">Candidatus Moduliflexus flocculans</name>
    <dbReference type="NCBI Taxonomy" id="1499966"/>
    <lineage>
        <taxon>Bacteria</taxon>
        <taxon>Candidatus Moduliflexota</taxon>
        <taxon>Candidatus Moduliflexia</taxon>
        <taxon>Candidatus Moduliflexales</taxon>
        <taxon>Candidatus Moduliflexaceae</taxon>
    </lineage>
</organism>
<keyword evidence="6" id="KW-0411">Iron-sulfur</keyword>
<dbReference type="STRING" id="1499966.U14_00191"/>
<dbReference type="Proteomes" id="UP000030700">
    <property type="component" value="Unassembled WGS sequence"/>
</dbReference>
<dbReference type="InterPro" id="IPR058240">
    <property type="entry name" value="rSAM_sf"/>
</dbReference>
<dbReference type="NCBIfam" id="TIGR01212">
    <property type="entry name" value="TIGR01212 family radical SAM protein"/>
    <property type="match status" value="1"/>
</dbReference>
<dbReference type="EMBL" id="DF820455">
    <property type="protein sequence ID" value="GAK48974.1"/>
    <property type="molecule type" value="Genomic_DNA"/>
</dbReference>
<reference evidence="8" key="1">
    <citation type="journal article" date="2015" name="PeerJ">
        <title>First genomic representation of candidate bacterial phylum KSB3 points to enhanced environmental sensing as a trigger of wastewater bulking.</title>
        <authorList>
            <person name="Sekiguchi Y."/>
            <person name="Ohashi A."/>
            <person name="Parks D.H."/>
            <person name="Yamauchi T."/>
            <person name="Tyson G.W."/>
            <person name="Hugenholtz P."/>
        </authorList>
    </citation>
    <scope>NUCLEOTIDE SEQUENCE [LARGE SCALE GENOMIC DNA]</scope>
</reference>
<evidence type="ECO:0000313" key="8">
    <source>
        <dbReference type="EMBL" id="GAK48974.1"/>
    </source>
</evidence>
<dbReference type="SFLD" id="SFLDS00029">
    <property type="entry name" value="Radical_SAM"/>
    <property type="match status" value="1"/>
</dbReference>
<dbReference type="AlphaFoldDB" id="A0A0S6VW99"/>
<dbReference type="InterPro" id="IPR023404">
    <property type="entry name" value="rSAM_horseshoe"/>
</dbReference>
<evidence type="ECO:0000313" key="9">
    <source>
        <dbReference type="Proteomes" id="UP000030700"/>
    </source>
</evidence>
<dbReference type="GO" id="GO:0046872">
    <property type="term" value="F:metal ion binding"/>
    <property type="evidence" value="ECO:0007669"/>
    <property type="project" value="UniProtKB-KW"/>
</dbReference>
<proteinExistence type="predicted"/>
<dbReference type="PANTHER" id="PTHR11135">
    <property type="entry name" value="HISTONE ACETYLTRANSFERASE-RELATED"/>
    <property type="match status" value="1"/>
</dbReference>
<comment type="cofactor">
    <cofactor evidence="1">
        <name>[4Fe-4S] cluster</name>
        <dbReference type="ChEBI" id="CHEBI:49883"/>
    </cofactor>
</comment>
<accession>A0A0S6VW99</accession>
<dbReference type="PANTHER" id="PTHR11135:SF1">
    <property type="entry name" value="PROTEIN YHCC"/>
    <property type="match status" value="1"/>
</dbReference>